<organism evidence="8 9">
    <name type="scientific">Candidatus Amesbacteria bacterium RIFOXYB1_FULL_44_23</name>
    <dbReference type="NCBI Taxonomy" id="1797263"/>
    <lineage>
        <taxon>Bacteria</taxon>
        <taxon>Candidatus Amesiibacteriota</taxon>
    </lineage>
</organism>
<evidence type="ECO:0000256" key="6">
    <source>
        <dbReference type="SAM" id="Phobius"/>
    </source>
</evidence>
<keyword evidence="3 6" id="KW-0812">Transmembrane</keyword>
<feature type="transmembrane region" description="Helical" evidence="6">
    <location>
        <begin position="155"/>
        <end position="178"/>
    </location>
</feature>
<feature type="transmembrane region" description="Helical" evidence="6">
    <location>
        <begin position="31"/>
        <end position="52"/>
    </location>
</feature>
<dbReference type="InterPro" id="IPR000620">
    <property type="entry name" value="EamA_dom"/>
</dbReference>
<sequence length="311" mass="34266">MSAHTRALLMLLAVSAIWGFASPVIKITFPYFPPALFLTYRFAITILLLIPLTLYLEPKTLHQLKELSPNEAFLLFLSGFLGSTVQLGLLFWGLDLTTTLDGSVINATSPVFVAIAGIYFLKEKVTSRELLGLIVSFIGTLVIVIQPLLEGQKLFSGSVLGNFLVLAGTVSWVGYVVITKKQLKHKITPLVLTTNMFVVGFITMSIILFYLNTPSQITAYFQNASLTAHACVVYMAYISGALAYFLYQKAQKLIEVSEANIVLYLAPVFTIPLSYFWLGERITLPFAIGSLIIVAGVVLSEFRTARSHHVS</sequence>
<feature type="transmembrane region" description="Helical" evidence="6">
    <location>
        <begin position="104"/>
        <end position="121"/>
    </location>
</feature>
<name>A0A1F4ZTB5_9BACT</name>
<dbReference type="GO" id="GO:0005886">
    <property type="term" value="C:plasma membrane"/>
    <property type="evidence" value="ECO:0007669"/>
    <property type="project" value="UniProtKB-SubCell"/>
</dbReference>
<dbReference type="Pfam" id="PF00892">
    <property type="entry name" value="EamA"/>
    <property type="match status" value="2"/>
</dbReference>
<feature type="transmembrane region" description="Helical" evidence="6">
    <location>
        <begin position="130"/>
        <end position="149"/>
    </location>
</feature>
<comment type="subcellular location">
    <subcellularLocation>
        <location evidence="1">Cell membrane</location>
        <topology evidence="1">Multi-pass membrane protein</topology>
    </subcellularLocation>
</comment>
<dbReference type="InterPro" id="IPR037185">
    <property type="entry name" value="EmrE-like"/>
</dbReference>
<reference evidence="8 9" key="1">
    <citation type="journal article" date="2016" name="Nat. Commun.">
        <title>Thousands of microbial genomes shed light on interconnected biogeochemical processes in an aquifer system.</title>
        <authorList>
            <person name="Anantharaman K."/>
            <person name="Brown C.T."/>
            <person name="Hug L.A."/>
            <person name="Sharon I."/>
            <person name="Castelle C.J."/>
            <person name="Probst A.J."/>
            <person name="Thomas B.C."/>
            <person name="Singh A."/>
            <person name="Wilkins M.J."/>
            <person name="Karaoz U."/>
            <person name="Brodie E.L."/>
            <person name="Williams K.H."/>
            <person name="Hubbard S.S."/>
            <person name="Banfield J.F."/>
        </authorList>
    </citation>
    <scope>NUCLEOTIDE SEQUENCE [LARGE SCALE GENOMIC DNA]</scope>
</reference>
<evidence type="ECO:0000259" key="7">
    <source>
        <dbReference type="Pfam" id="PF00892"/>
    </source>
</evidence>
<feature type="domain" description="EamA" evidence="7">
    <location>
        <begin position="160"/>
        <end position="300"/>
    </location>
</feature>
<feature type="transmembrane region" description="Helical" evidence="6">
    <location>
        <begin position="284"/>
        <end position="302"/>
    </location>
</feature>
<evidence type="ECO:0000256" key="5">
    <source>
        <dbReference type="ARBA" id="ARBA00023136"/>
    </source>
</evidence>
<evidence type="ECO:0000256" key="4">
    <source>
        <dbReference type="ARBA" id="ARBA00022989"/>
    </source>
</evidence>
<proteinExistence type="predicted"/>
<dbReference type="SUPFAM" id="SSF103481">
    <property type="entry name" value="Multidrug resistance efflux transporter EmrE"/>
    <property type="match status" value="2"/>
</dbReference>
<dbReference type="AlphaFoldDB" id="A0A1F4ZTB5"/>
<feature type="transmembrane region" description="Helical" evidence="6">
    <location>
        <begin position="226"/>
        <end position="247"/>
    </location>
</feature>
<evidence type="ECO:0000256" key="3">
    <source>
        <dbReference type="ARBA" id="ARBA00022692"/>
    </source>
</evidence>
<evidence type="ECO:0000256" key="2">
    <source>
        <dbReference type="ARBA" id="ARBA00022475"/>
    </source>
</evidence>
<keyword evidence="4 6" id="KW-1133">Transmembrane helix</keyword>
<dbReference type="Gene3D" id="1.10.3730.20">
    <property type="match status" value="1"/>
</dbReference>
<comment type="caution">
    <text evidence="8">The sequence shown here is derived from an EMBL/GenBank/DDBJ whole genome shotgun (WGS) entry which is preliminary data.</text>
</comment>
<feature type="transmembrane region" description="Helical" evidence="6">
    <location>
        <begin position="190"/>
        <end position="211"/>
    </location>
</feature>
<evidence type="ECO:0000256" key="1">
    <source>
        <dbReference type="ARBA" id="ARBA00004651"/>
    </source>
</evidence>
<dbReference type="PANTHER" id="PTHR32322">
    <property type="entry name" value="INNER MEMBRANE TRANSPORTER"/>
    <property type="match status" value="1"/>
</dbReference>
<gene>
    <name evidence="8" type="ORF">A2397_03205</name>
</gene>
<feature type="transmembrane region" description="Helical" evidence="6">
    <location>
        <begin position="73"/>
        <end position="92"/>
    </location>
</feature>
<feature type="transmembrane region" description="Helical" evidence="6">
    <location>
        <begin position="259"/>
        <end position="278"/>
    </location>
</feature>
<dbReference type="PANTHER" id="PTHR32322:SF18">
    <property type="entry name" value="S-ADENOSYLMETHIONINE_S-ADENOSYLHOMOCYSTEINE TRANSPORTER"/>
    <property type="match status" value="1"/>
</dbReference>
<evidence type="ECO:0000313" key="9">
    <source>
        <dbReference type="Proteomes" id="UP000176424"/>
    </source>
</evidence>
<keyword evidence="5 6" id="KW-0472">Membrane</keyword>
<keyword evidence="2" id="KW-1003">Cell membrane</keyword>
<dbReference type="InterPro" id="IPR050638">
    <property type="entry name" value="AA-Vitamin_Transporters"/>
</dbReference>
<feature type="domain" description="EamA" evidence="7">
    <location>
        <begin position="7"/>
        <end position="144"/>
    </location>
</feature>
<dbReference type="Proteomes" id="UP000176424">
    <property type="component" value="Unassembled WGS sequence"/>
</dbReference>
<evidence type="ECO:0000313" key="8">
    <source>
        <dbReference type="EMBL" id="OGD09669.1"/>
    </source>
</evidence>
<dbReference type="EMBL" id="MEXR01000027">
    <property type="protein sequence ID" value="OGD09669.1"/>
    <property type="molecule type" value="Genomic_DNA"/>
</dbReference>
<protein>
    <recommendedName>
        <fullName evidence="7">EamA domain-containing protein</fullName>
    </recommendedName>
</protein>
<dbReference type="STRING" id="1797263.A2397_03205"/>
<accession>A0A1F4ZTB5</accession>